<sequence length="67" mass="7537">MRGPSLAIAMQLRYRERVHDRGSWTRELGVVCGRADVRGALNVGGCDARGRRELRVFEFGPSVTMLF</sequence>
<evidence type="ECO:0000313" key="1">
    <source>
        <dbReference type="EMBL" id="TYJ18386.1"/>
    </source>
</evidence>
<name>A0A5D2XX29_GOSMU</name>
<proteinExistence type="predicted"/>
<dbReference type="AlphaFoldDB" id="A0A5D2XX29"/>
<accession>A0A5D2XX29</accession>
<reference evidence="1 2" key="1">
    <citation type="submission" date="2019-07" db="EMBL/GenBank/DDBJ databases">
        <title>WGS assembly of Gossypium mustelinum.</title>
        <authorList>
            <person name="Chen Z.J."/>
            <person name="Sreedasyam A."/>
            <person name="Ando A."/>
            <person name="Song Q."/>
            <person name="De L."/>
            <person name="Hulse-Kemp A."/>
            <person name="Ding M."/>
            <person name="Ye W."/>
            <person name="Kirkbride R."/>
            <person name="Jenkins J."/>
            <person name="Plott C."/>
            <person name="Lovell J."/>
            <person name="Lin Y.-M."/>
            <person name="Vaughn R."/>
            <person name="Liu B."/>
            <person name="Li W."/>
            <person name="Simpson S."/>
            <person name="Scheffler B."/>
            <person name="Saski C."/>
            <person name="Grover C."/>
            <person name="Hu G."/>
            <person name="Conover J."/>
            <person name="Carlson J."/>
            <person name="Shu S."/>
            <person name="Boston L."/>
            <person name="Williams M."/>
            <person name="Peterson D."/>
            <person name="Mcgee K."/>
            <person name="Jones D."/>
            <person name="Wendel J."/>
            <person name="Stelly D."/>
            <person name="Grimwood J."/>
            <person name="Schmutz J."/>
        </authorList>
    </citation>
    <scope>NUCLEOTIDE SEQUENCE [LARGE SCALE GENOMIC DNA]</scope>
    <source>
        <strain evidence="1">1408120.09</strain>
    </source>
</reference>
<organism evidence="1 2">
    <name type="scientific">Gossypium mustelinum</name>
    <name type="common">Cotton</name>
    <name type="synonym">Gossypium caicoense</name>
    <dbReference type="NCBI Taxonomy" id="34275"/>
    <lineage>
        <taxon>Eukaryota</taxon>
        <taxon>Viridiplantae</taxon>
        <taxon>Streptophyta</taxon>
        <taxon>Embryophyta</taxon>
        <taxon>Tracheophyta</taxon>
        <taxon>Spermatophyta</taxon>
        <taxon>Magnoliopsida</taxon>
        <taxon>eudicotyledons</taxon>
        <taxon>Gunneridae</taxon>
        <taxon>Pentapetalae</taxon>
        <taxon>rosids</taxon>
        <taxon>malvids</taxon>
        <taxon>Malvales</taxon>
        <taxon>Malvaceae</taxon>
        <taxon>Malvoideae</taxon>
        <taxon>Gossypium</taxon>
    </lineage>
</organism>
<evidence type="ECO:0000313" key="2">
    <source>
        <dbReference type="Proteomes" id="UP000323597"/>
    </source>
</evidence>
<protein>
    <submittedName>
        <fullName evidence="1">Uncharacterized protein</fullName>
    </submittedName>
</protein>
<dbReference type="EMBL" id="CM017644">
    <property type="protein sequence ID" value="TYJ18386.1"/>
    <property type="molecule type" value="Genomic_DNA"/>
</dbReference>
<dbReference type="Proteomes" id="UP000323597">
    <property type="component" value="Chromosome A09"/>
</dbReference>
<keyword evidence="2" id="KW-1185">Reference proteome</keyword>
<gene>
    <name evidence="1" type="ORF">E1A91_A09G119900v1</name>
</gene>